<dbReference type="EMBL" id="CP003261">
    <property type="protein sequence ID" value="AGK95471.1"/>
    <property type="molecule type" value="Genomic_DNA"/>
</dbReference>
<dbReference type="InterPro" id="IPR010918">
    <property type="entry name" value="PurM-like_C_dom"/>
</dbReference>
<proteinExistence type="inferred from homology"/>
<name>R4K135_CLOPA</name>
<keyword evidence="4 9" id="KW-0547">Nucleotide-binding</keyword>
<reference evidence="12 13" key="1">
    <citation type="submission" date="2012-01" db="EMBL/GenBank/DDBJ databases">
        <title>Complete sequence of chromosome of Clostridium pasteurianum BC1.</title>
        <authorList>
            <consortium name="US DOE Joint Genome Institute"/>
            <person name="Lucas S."/>
            <person name="Han J."/>
            <person name="Lapidus A."/>
            <person name="Cheng J.-F."/>
            <person name="Goodwin L."/>
            <person name="Pitluck S."/>
            <person name="Peters L."/>
            <person name="Mikhailova N."/>
            <person name="Teshima H."/>
            <person name="Detter J.C."/>
            <person name="Han C."/>
            <person name="Tapia R."/>
            <person name="Land M."/>
            <person name="Hauser L."/>
            <person name="Kyrpides N."/>
            <person name="Ivanova N."/>
            <person name="Pagani I."/>
            <person name="Dunn J."/>
            <person name="Taghavi S."/>
            <person name="Francis A."/>
            <person name="van der Lelie D."/>
            <person name="Woyke T."/>
        </authorList>
    </citation>
    <scope>NUCLEOTIDE SEQUENCE [LARGE SCALE GENOMIC DNA]</scope>
    <source>
        <strain evidence="12 13">BC1</strain>
    </source>
</reference>
<dbReference type="CDD" id="cd02195">
    <property type="entry name" value="SelD"/>
    <property type="match status" value="1"/>
</dbReference>
<accession>R4K135</accession>
<feature type="domain" description="PurM-like N-terminal" evidence="10">
    <location>
        <begin position="46"/>
        <end position="152"/>
    </location>
</feature>
<organism evidence="12 13">
    <name type="scientific">Clostridium pasteurianum BC1</name>
    <dbReference type="NCBI Taxonomy" id="86416"/>
    <lineage>
        <taxon>Bacteria</taxon>
        <taxon>Bacillati</taxon>
        <taxon>Bacillota</taxon>
        <taxon>Clostridia</taxon>
        <taxon>Eubacteriales</taxon>
        <taxon>Clostridiaceae</taxon>
        <taxon>Clostridium</taxon>
    </lineage>
</organism>
<dbReference type="SUPFAM" id="SSF55326">
    <property type="entry name" value="PurM N-terminal domain-like"/>
    <property type="match status" value="1"/>
</dbReference>
<evidence type="ECO:0000256" key="1">
    <source>
        <dbReference type="ARBA" id="ARBA00008026"/>
    </source>
</evidence>
<evidence type="ECO:0000259" key="11">
    <source>
        <dbReference type="Pfam" id="PF02769"/>
    </source>
</evidence>
<comment type="function">
    <text evidence="9">Synthesizes selenophosphate from selenide and ATP.</text>
</comment>
<evidence type="ECO:0000259" key="10">
    <source>
        <dbReference type="Pfam" id="PF00586"/>
    </source>
</evidence>
<keyword evidence="13" id="KW-1185">Reference proteome</keyword>
<comment type="subunit">
    <text evidence="9">Homodimer.</text>
</comment>
<dbReference type="eggNOG" id="COG0709">
    <property type="taxonomic scope" value="Bacteria"/>
</dbReference>
<dbReference type="PATRIC" id="fig|86416.3.peg.389"/>
<dbReference type="FunFam" id="3.30.1330.10:FF:000003">
    <property type="entry name" value="Selenide, water dikinase"/>
    <property type="match status" value="1"/>
</dbReference>
<keyword evidence="5 9" id="KW-0418">Kinase</keyword>
<evidence type="ECO:0000256" key="5">
    <source>
        <dbReference type="ARBA" id="ARBA00022777"/>
    </source>
</evidence>
<keyword evidence="2 9" id="KW-0808">Transferase</keyword>
<dbReference type="Proteomes" id="UP000013523">
    <property type="component" value="Chromosome"/>
</dbReference>
<dbReference type="KEGG" id="cpas:Clopa_0411"/>
<comment type="similarity">
    <text evidence="1 9">Belongs to the selenophosphate synthase 1 family. Class I subfamily.</text>
</comment>
<feature type="domain" description="PurM-like C-terminal" evidence="11">
    <location>
        <begin position="165"/>
        <end position="340"/>
    </location>
</feature>
<dbReference type="Gene3D" id="3.90.650.10">
    <property type="entry name" value="PurM-like C-terminal domain"/>
    <property type="match status" value="1"/>
</dbReference>
<keyword evidence="7 9" id="KW-0460">Magnesium</keyword>
<dbReference type="RefSeq" id="WP_015613798.1">
    <property type="nucleotide sequence ID" value="NC_021182.1"/>
</dbReference>
<feature type="active site" evidence="9">
    <location>
        <position position="14"/>
    </location>
</feature>
<dbReference type="Gene3D" id="3.30.1330.10">
    <property type="entry name" value="PurM-like, N-terminal domain"/>
    <property type="match status" value="1"/>
</dbReference>
<dbReference type="InterPro" id="IPR016188">
    <property type="entry name" value="PurM-like_N"/>
</dbReference>
<feature type="binding site" description="in other chain" evidence="9">
    <location>
        <position position="17"/>
    </location>
    <ligand>
        <name>ATP</name>
        <dbReference type="ChEBI" id="CHEBI:30616"/>
        <note>ligand shared between dimeric partners</note>
    </ligand>
</feature>
<comment type="catalytic activity">
    <reaction evidence="9">
        <text>hydrogenselenide + ATP + H2O = selenophosphate + AMP + phosphate + 2 H(+)</text>
        <dbReference type="Rhea" id="RHEA:18737"/>
        <dbReference type="ChEBI" id="CHEBI:15377"/>
        <dbReference type="ChEBI" id="CHEBI:15378"/>
        <dbReference type="ChEBI" id="CHEBI:16144"/>
        <dbReference type="ChEBI" id="CHEBI:29317"/>
        <dbReference type="ChEBI" id="CHEBI:30616"/>
        <dbReference type="ChEBI" id="CHEBI:43474"/>
        <dbReference type="ChEBI" id="CHEBI:456215"/>
        <dbReference type="EC" id="2.7.9.3"/>
    </reaction>
</comment>
<evidence type="ECO:0000313" key="13">
    <source>
        <dbReference type="Proteomes" id="UP000013523"/>
    </source>
</evidence>
<dbReference type="STRING" id="86416.Clopa_0411"/>
<evidence type="ECO:0000256" key="7">
    <source>
        <dbReference type="ARBA" id="ARBA00022842"/>
    </source>
</evidence>
<evidence type="ECO:0000256" key="4">
    <source>
        <dbReference type="ARBA" id="ARBA00022741"/>
    </source>
</evidence>
<protein>
    <recommendedName>
        <fullName evidence="9">Selenide, water dikinase</fullName>
        <ecNumber evidence="9">2.7.9.3</ecNumber>
    </recommendedName>
    <alternativeName>
        <fullName evidence="9">Selenium donor protein</fullName>
    </alternativeName>
    <alternativeName>
        <fullName evidence="9">Selenophosphate synthase</fullName>
    </alternativeName>
</protein>
<evidence type="ECO:0000256" key="8">
    <source>
        <dbReference type="ARBA" id="ARBA00023266"/>
    </source>
</evidence>
<dbReference type="PANTHER" id="PTHR10256">
    <property type="entry name" value="SELENIDE, WATER DIKINASE"/>
    <property type="match status" value="1"/>
</dbReference>
<dbReference type="GO" id="GO:0016260">
    <property type="term" value="P:selenocysteine biosynthetic process"/>
    <property type="evidence" value="ECO:0007669"/>
    <property type="project" value="InterPro"/>
</dbReference>
<gene>
    <name evidence="9" type="primary">selD</name>
    <name evidence="12" type="ORF">Clopa_0411</name>
</gene>
<feature type="binding site" evidence="9">
    <location>
        <begin position="134"/>
        <end position="136"/>
    </location>
    <ligand>
        <name>ATP</name>
        <dbReference type="ChEBI" id="CHEBI:30616"/>
        <note>ligand shared between dimeric partners</note>
    </ligand>
</feature>
<evidence type="ECO:0000313" key="12">
    <source>
        <dbReference type="EMBL" id="AGK95471.1"/>
    </source>
</evidence>
<dbReference type="HAMAP" id="MF_00625">
    <property type="entry name" value="SelD"/>
    <property type="match status" value="1"/>
</dbReference>
<feature type="binding site" evidence="9">
    <location>
        <position position="222"/>
    </location>
    <ligand>
        <name>Mg(2+)</name>
        <dbReference type="ChEBI" id="CHEBI:18420"/>
    </ligand>
</feature>
<evidence type="ECO:0000256" key="6">
    <source>
        <dbReference type="ARBA" id="ARBA00022840"/>
    </source>
</evidence>
<keyword evidence="6 9" id="KW-0067">ATP-binding</keyword>
<dbReference type="PIRSF" id="PIRSF036407">
    <property type="entry name" value="Selenphspht_syn"/>
    <property type="match status" value="1"/>
</dbReference>
<dbReference type="InterPro" id="IPR036676">
    <property type="entry name" value="PurM-like_C_sf"/>
</dbReference>
<dbReference type="EC" id="2.7.9.3" evidence="9"/>
<feature type="binding site" description="in other chain" evidence="9">
    <location>
        <position position="87"/>
    </location>
    <ligand>
        <name>ATP</name>
        <dbReference type="ChEBI" id="CHEBI:30616"/>
        <note>ligand shared between dimeric partners</note>
    </ligand>
</feature>
<dbReference type="GO" id="GO:0004756">
    <property type="term" value="F:selenide, water dikinase activity"/>
    <property type="evidence" value="ECO:0007669"/>
    <property type="project" value="UniProtKB-UniRule"/>
</dbReference>
<evidence type="ECO:0000256" key="2">
    <source>
        <dbReference type="ARBA" id="ARBA00022679"/>
    </source>
</evidence>
<keyword evidence="8 9" id="KW-0711">Selenium</keyword>
<dbReference type="SUPFAM" id="SSF56042">
    <property type="entry name" value="PurM C-terminal domain-like"/>
    <property type="match status" value="1"/>
</dbReference>
<dbReference type="GO" id="GO:0005737">
    <property type="term" value="C:cytoplasm"/>
    <property type="evidence" value="ECO:0007669"/>
    <property type="project" value="TreeGrafter"/>
</dbReference>
<evidence type="ECO:0000256" key="9">
    <source>
        <dbReference type="HAMAP-Rule" id="MF_00625"/>
    </source>
</evidence>
<dbReference type="NCBIfam" id="NF002098">
    <property type="entry name" value="PRK00943.1"/>
    <property type="match status" value="1"/>
</dbReference>
<dbReference type="Pfam" id="PF02769">
    <property type="entry name" value="AIRS_C"/>
    <property type="match status" value="1"/>
</dbReference>
<dbReference type="OrthoDB" id="9772934at2"/>
<feature type="binding site" evidence="9">
    <location>
        <position position="87"/>
    </location>
    <ligand>
        <name>Mg(2+)</name>
        <dbReference type="ChEBI" id="CHEBI:18420"/>
    </ligand>
</feature>
<feature type="binding site" evidence="9">
    <location>
        <position position="47"/>
    </location>
    <ligand>
        <name>Mg(2+)</name>
        <dbReference type="ChEBI" id="CHEBI:18420"/>
    </ligand>
</feature>
<feature type="binding site" description="in other chain" evidence="9">
    <location>
        <position position="64"/>
    </location>
    <ligand>
        <name>ATP</name>
        <dbReference type="ChEBI" id="CHEBI:30616"/>
        <note>ligand shared between dimeric partners</note>
    </ligand>
</feature>
<evidence type="ECO:0000256" key="3">
    <source>
        <dbReference type="ARBA" id="ARBA00022723"/>
    </source>
</evidence>
<dbReference type="PANTHER" id="PTHR10256:SF0">
    <property type="entry name" value="INACTIVE SELENIDE, WATER DIKINASE-LIKE PROTEIN-RELATED"/>
    <property type="match status" value="1"/>
</dbReference>
<feature type="binding site" description="in other chain" evidence="9">
    <location>
        <begin position="44"/>
        <end position="46"/>
    </location>
    <ligand>
        <name>ATP</name>
        <dbReference type="ChEBI" id="CHEBI:30616"/>
        <note>ligand shared between dimeric partners</note>
    </ligand>
</feature>
<dbReference type="GO" id="GO:0005524">
    <property type="term" value="F:ATP binding"/>
    <property type="evidence" value="ECO:0007669"/>
    <property type="project" value="UniProtKB-UniRule"/>
</dbReference>
<comment type="cofactor">
    <cofactor evidence="9">
        <name>Mg(2+)</name>
        <dbReference type="ChEBI" id="CHEBI:18420"/>
    </cofactor>
    <text evidence="9">Binds 1 Mg(2+) ion per monomer.</text>
</comment>
<feature type="site" description="Important for catalytic activity" evidence="9">
    <location>
        <position position="17"/>
    </location>
</feature>
<dbReference type="HOGENOM" id="CLU_032859_0_1_9"/>
<keyword evidence="3 9" id="KW-0479">Metal-binding</keyword>
<dbReference type="InterPro" id="IPR036921">
    <property type="entry name" value="PurM-like_N_sf"/>
</dbReference>
<dbReference type="AlphaFoldDB" id="R4K135"/>
<dbReference type="InterPro" id="IPR004536">
    <property type="entry name" value="SPS/SelD"/>
</dbReference>
<dbReference type="GO" id="GO:0000287">
    <property type="term" value="F:magnesium ion binding"/>
    <property type="evidence" value="ECO:0007669"/>
    <property type="project" value="UniProtKB-UniRule"/>
</dbReference>
<sequence>MGANNSEFSCGGGCSAKLGPGFLQKVLKKIPNRFDENLIIGFDSCDDAAVYKLTEDIAIIQTLDFFTPIVEDPYTFGKIAAANALSDIYAMGGEVKTALNIVCFPEKLQGEILAEILRGGAEKVQEAGGIVCGGHSINDDQPKYGLSVTGIINPKKVLPNNKCNIGDKIILTKPLGIGIITTANKVGEASKAAYEKAIKSMETLNKYAVEKAKKYNISACTDVTGFGFLGHLNEMVTEGYTISVAANKIPYIEEAYGYAKEFFITAAGQKNRNHLKDKVKLENIEFAMEEILFDPQTSGGLLISVNSSQAEALLKDLNELQLRSEIVGEVVTREDVNIVVRNQTN</sequence>
<dbReference type="Pfam" id="PF00586">
    <property type="entry name" value="AIRS"/>
    <property type="match status" value="1"/>
</dbReference>
<dbReference type="NCBIfam" id="TIGR00476">
    <property type="entry name" value="selD"/>
    <property type="match status" value="1"/>
</dbReference>
<dbReference type="InterPro" id="IPR023061">
    <property type="entry name" value="SelD_I"/>
</dbReference>